<dbReference type="PANTHER" id="PTHR13610:SF11">
    <property type="entry name" value="METHYLTRANSFERASE DOMAIN-CONTAINING PROTEIN"/>
    <property type="match status" value="1"/>
</dbReference>
<protein>
    <recommendedName>
        <fullName evidence="4">DOT1 domain-containing protein</fullName>
    </recommendedName>
</protein>
<proteinExistence type="predicted"/>
<dbReference type="GO" id="GO:0031151">
    <property type="term" value="F:histone H3K79 methyltransferase activity"/>
    <property type="evidence" value="ECO:0007669"/>
    <property type="project" value="InterPro"/>
</dbReference>
<dbReference type="GO" id="GO:0032259">
    <property type="term" value="P:methylation"/>
    <property type="evidence" value="ECO:0007669"/>
    <property type="project" value="UniProtKB-KW"/>
</dbReference>
<dbReference type="Gene3D" id="3.40.50.150">
    <property type="entry name" value="Vaccinia Virus protein VP39"/>
    <property type="match status" value="1"/>
</dbReference>
<evidence type="ECO:0000259" key="4">
    <source>
        <dbReference type="Pfam" id="PF08123"/>
    </source>
</evidence>
<reference evidence="5 6" key="1">
    <citation type="journal article" date="2016" name="Nat. Commun.">
        <title>Thousands of microbial genomes shed light on interconnected biogeochemical processes in an aquifer system.</title>
        <authorList>
            <person name="Anantharaman K."/>
            <person name="Brown C.T."/>
            <person name="Hug L.A."/>
            <person name="Sharon I."/>
            <person name="Castelle C.J."/>
            <person name="Probst A.J."/>
            <person name="Thomas B.C."/>
            <person name="Singh A."/>
            <person name="Wilkins M.J."/>
            <person name="Karaoz U."/>
            <person name="Brodie E.L."/>
            <person name="Williams K.H."/>
            <person name="Hubbard S.S."/>
            <person name="Banfield J.F."/>
        </authorList>
    </citation>
    <scope>NUCLEOTIDE SEQUENCE [LARGE SCALE GENOMIC DNA]</scope>
</reference>
<accession>A0A1F7KEN0</accession>
<evidence type="ECO:0000313" key="6">
    <source>
        <dbReference type="Proteomes" id="UP000178450"/>
    </source>
</evidence>
<organism evidence="5 6">
    <name type="scientific">Candidatus Roizmanbacteria bacterium RIFOXYA1_FULL_41_12</name>
    <dbReference type="NCBI Taxonomy" id="1802082"/>
    <lineage>
        <taxon>Bacteria</taxon>
        <taxon>Candidatus Roizmaniibacteriota</taxon>
    </lineage>
</organism>
<dbReference type="InterPro" id="IPR029063">
    <property type="entry name" value="SAM-dependent_MTases_sf"/>
</dbReference>
<dbReference type="InterPro" id="IPR026170">
    <property type="entry name" value="FAM173A/B"/>
</dbReference>
<keyword evidence="3" id="KW-0949">S-adenosyl-L-methionine</keyword>
<dbReference type="Pfam" id="PF08123">
    <property type="entry name" value="DOT1"/>
    <property type="match status" value="1"/>
</dbReference>
<dbReference type="EMBL" id="MGBG01000008">
    <property type="protein sequence ID" value="OGK66318.1"/>
    <property type="molecule type" value="Genomic_DNA"/>
</dbReference>
<dbReference type="Proteomes" id="UP000178450">
    <property type="component" value="Unassembled WGS sequence"/>
</dbReference>
<feature type="domain" description="DOT1" evidence="4">
    <location>
        <begin position="42"/>
        <end position="88"/>
    </location>
</feature>
<dbReference type="AlphaFoldDB" id="A0A1F7KEN0"/>
<gene>
    <name evidence="5" type="ORF">A2209_02100</name>
</gene>
<comment type="caution">
    <text evidence="5">The sequence shown here is derived from an EMBL/GenBank/DDBJ whole genome shotgun (WGS) entry which is preliminary data.</text>
</comment>
<evidence type="ECO:0000256" key="2">
    <source>
        <dbReference type="ARBA" id="ARBA00022679"/>
    </source>
</evidence>
<sequence length="180" mass="21117">MVLVVIAIQIILLLILIACWLYFASMLISDLFGVPFVPTRNKSLDQIFDFIEFNQKDVFYDLGSGDGRLPFYIAKKYNIKAVGVELNPLLHVFCLFKKWLTKSEKVQFYRRNFFNLDLKPATVIYLFLFPEVVEKLYPKFMKHCPRGTVIISHGFKIKKLESKKVAELPNKPFATYFYRL</sequence>
<dbReference type="SUPFAM" id="SSF53335">
    <property type="entry name" value="S-adenosyl-L-methionine-dependent methyltransferases"/>
    <property type="match status" value="1"/>
</dbReference>
<dbReference type="PANTHER" id="PTHR13610">
    <property type="entry name" value="METHYLTRANSFERASE DOMAIN-CONTAINING PROTEIN"/>
    <property type="match status" value="1"/>
</dbReference>
<name>A0A1F7KEN0_9BACT</name>
<dbReference type="InterPro" id="IPR025789">
    <property type="entry name" value="DOT1_dom"/>
</dbReference>
<keyword evidence="1" id="KW-0489">Methyltransferase</keyword>
<evidence type="ECO:0000313" key="5">
    <source>
        <dbReference type="EMBL" id="OGK66318.1"/>
    </source>
</evidence>
<evidence type="ECO:0000256" key="1">
    <source>
        <dbReference type="ARBA" id="ARBA00022603"/>
    </source>
</evidence>
<keyword evidence="2" id="KW-0808">Transferase</keyword>
<evidence type="ECO:0000256" key="3">
    <source>
        <dbReference type="ARBA" id="ARBA00022691"/>
    </source>
</evidence>